<dbReference type="GO" id="GO:0046872">
    <property type="term" value="F:metal ion binding"/>
    <property type="evidence" value="ECO:0007669"/>
    <property type="project" value="UniProtKB-KW"/>
</dbReference>
<dbReference type="NCBIfam" id="TIGR00685">
    <property type="entry name" value="T6PP"/>
    <property type="match status" value="1"/>
</dbReference>
<dbReference type="OrthoDB" id="9814913at2"/>
<organism evidence="6 7">
    <name type="scientific">Sphingobium herbicidovorans (strain ATCC 700291 / DSM 11019 / CCUG 56400 / KCTC 2939 / LMG 18315 / NBRC 16415 / MH)</name>
    <name type="common">Sphingomonas herbicidovorans</name>
    <dbReference type="NCBI Taxonomy" id="1219045"/>
    <lineage>
        <taxon>Bacteria</taxon>
        <taxon>Pseudomonadati</taxon>
        <taxon>Pseudomonadota</taxon>
        <taxon>Alphaproteobacteria</taxon>
        <taxon>Sphingomonadales</taxon>
        <taxon>Sphingomonadaceae</taxon>
        <taxon>Sphingobium</taxon>
    </lineage>
</organism>
<evidence type="ECO:0000313" key="7">
    <source>
        <dbReference type="Proteomes" id="UP000024284"/>
    </source>
</evidence>
<keyword evidence="7" id="KW-1185">Reference proteome</keyword>
<comment type="pathway">
    <text evidence="1 4">Glycan biosynthesis; trehalose biosynthesis.</text>
</comment>
<keyword evidence="3 4" id="KW-0378">Hydrolase</keyword>
<dbReference type="SUPFAM" id="SSF56784">
    <property type="entry name" value="HAD-like"/>
    <property type="match status" value="1"/>
</dbReference>
<sequence length="285" mass="29502">MPPPKGSSRKNRSTPVAGGCTSDGTRHLARVSESTPSPLPDLPPPPASLLVGAALFLDFDGTLAPIADTPDGVIVDNDLLAMLARLRDGLEGRLAIVSGRSITTLRDLGFADFLLAGTHGLEFAGPGEDVEAPPRRPAVDDAEAAFHAFADGKPGVLVERKSISVGLHFRGAPQWGVDAGELASELAARLGLAVQPGKMLFELRPGGADKGSAVHTLMTRMPMAGGRPLFIGDDVTDEEGFAAAAQLGGAGILVGPPRETLAAFSLEQVAAVRHYLQRGLSGRAE</sequence>
<dbReference type="eggNOG" id="COG1877">
    <property type="taxonomic scope" value="Bacteria"/>
</dbReference>
<name>A0A086P8D9_SPHHM</name>
<dbReference type="InterPro" id="IPR036412">
    <property type="entry name" value="HAD-like_sf"/>
</dbReference>
<comment type="cofactor">
    <cofactor evidence="4">
        <name>Mg(2+)</name>
        <dbReference type="ChEBI" id="CHEBI:18420"/>
    </cofactor>
</comment>
<dbReference type="EC" id="3.1.3.12" evidence="4"/>
<comment type="function">
    <text evidence="4">Removes the phosphate from trehalose 6-phosphate to produce free trehalose.</text>
</comment>
<dbReference type="Gene3D" id="3.40.50.1000">
    <property type="entry name" value="HAD superfamily/HAD-like"/>
    <property type="match status" value="1"/>
</dbReference>
<evidence type="ECO:0000313" key="6">
    <source>
        <dbReference type="EMBL" id="KFG89657.1"/>
    </source>
</evidence>
<keyword evidence="4" id="KW-0479">Metal-binding</keyword>
<protein>
    <recommendedName>
        <fullName evidence="4">Trehalose 6-phosphate phosphatase</fullName>
        <ecNumber evidence="4">3.1.3.12</ecNumber>
    </recommendedName>
</protein>
<dbReference type="NCBIfam" id="TIGR01484">
    <property type="entry name" value="HAD-SF-IIB"/>
    <property type="match status" value="1"/>
</dbReference>
<comment type="catalytic activity">
    <reaction evidence="4">
        <text>alpha,alpha-trehalose 6-phosphate + H2O = alpha,alpha-trehalose + phosphate</text>
        <dbReference type="Rhea" id="RHEA:23420"/>
        <dbReference type="ChEBI" id="CHEBI:15377"/>
        <dbReference type="ChEBI" id="CHEBI:16551"/>
        <dbReference type="ChEBI" id="CHEBI:43474"/>
        <dbReference type="ChEBI" id="CHEBI:58429"/>
        <dbReference type="EC" id="3.1.3.12"/>
    </reaction>
</comment>
<evidence type="ECO:0000256" key="1">
    <source>
        <dbReference type="ARBA" id="ARBA00005199"/>
    </source>
</evidence>
<dbReference type="InterPro" id="IPR003337">
    <property type="entry name" value="Trehalose_PPase"/>
</dbReference>
<dbReference type="CDD" id="cd01627">
    <property type="entry name" value="HAD_TPP"/>
    <property type="match status" value="1"/>
</dbReference>
<dbReference type="EMBL" id="JFZA02000023">
    <property type="protein sequence ID" value="KFG89657.1"/>
    <property type="molecule type" value="Genomic_DNA"/>
</dbReference>
<dbReference type="InterPro" id="IPR044651">
    <property type="entry name" value="OTSB-like"/>
</dbReference>
<dbReference type="UniPathway" id="UPA00299"/>
<gene>
    <name evidence="6" type="ORF">BV98_002464</name>
</gene>
<dbReference type="InterPro" id="IPR023214">
    <property type="entry name" value="HAD_sf"/>
</dbReference>
<comment type="similarity">
    <text evidence="2 4">Belongs to the trehalose phosphatase family.</text>
</comment>
<dbReference type="Pfam" id="PF02358">
    <property type="entry name" value="Trehalose_PPase"/>
    <property type="match status" value="1"/>
</dbReference>
<dbReference type="PANTHER" id="PTHR43768">
    <property type="entry name" value="TREHALOSE 6-PHOSPHATE PHOSPHATASE"/>
    <property type="match status" value="1"/>
</dbReference>
<dbReference type="STRING" id="76947.GCA_002080435_02907"/>
<dbReference type="PATRIC" id="fig|1219045.3.peg.2499"/>
<dbReference type="Proteomes" id="UP000024284">
    <property type="component" value="Unassembled WGS sequence"/>
</dbReference>
<keyword evidence="4" id="KW-0460">Magnesium</keyword>
<dbReference type="GO" id="GO:0004805">
    <property type="term" value="F:trehalose-phosphatase activity"/>
    <property type="evidence" value="ECO:0007669"/>
    <property type="project" value="UniProtKB-EC"/>
</dbReference>
<evidence type="ECO:0000256" key="3">
    <source>
        <dbReference type="ARBA" id="ARBA00022801"/>
    </source>
</evidence>
<dbReference type="PANTHER" id="PTHR43768:SF3">
    <property type="entry name" value="TREHALOSE 6-PHOSPHATE PHOSPHATASE"/>
    <property type="match status" value="1"/>
</dbReference>
<dbReference type="InterPro" id="IPR006379">
    <property type="entry name" value="HAD-SF_hydro_IIB"/>
</dbReference>
<dbReference type="GO" id="GO:0005992">
    <property type="term" value="P:trehalose biosynthetic process"/>
    <property type="evidence" value="ECO:0007669"/>
    <property type="project" value="UniProtKB-UniPathway"/>
</dbReference>
<evidence type="ECO:0000256" key="2">
    <source>
        <dbReference type="ARBA" id="ARBA00008770"/>
    </source>
</evidence>
<reference evidence="6" key="1">
    <citation type="submission" date="2014-08" db="EMBL/GenBank/DDBJ databases">
        <title>Draft genome sequences of Sphingobium herbicidovorans.</title>
        <authorList>
            <person name="Gan H.M."/>
            <person name="Gan H.Y."/>
            <person name="Savka M.A."/>
        </authorList>
    </citation>
    <scope>NUCLEOTIDE SEQUENCE [LARGE SCALE GENOMIC DNA]</scope>
    <source>
        <strain evidence="6">NBRC 16415</strain>
    </source>
</reference>
<evidence type="ECO:0000256" key="5">
    <source>
        <dbReference type="SAM" id="MobiDB-lite"/>
    </source>
</evidence>
<accession>A0A086P8D9</accession>
<comment type="caution">
    <text evidence="6">The sequence shown here is derived from an EMBL/GenBank/DDBJ whole genome shotgun (WGS) entry which is preliminary data.</text>
</comment>
<feature type="region of interest" description="Disordered" evidence="5">
    <location>
        <begin position="1"/>
        <end position="45"/>
    </location>
</feature>
<proteinExistence type="inferred from homology"/>
<dbReference type="AlphaFoldDB" id="A0A086P8D9"/>
<dbReference type="Gene3D" id="3.30.70.1020">
    <property type="entry name" value="Trehalose-6-phosphate phosphatase related protein, domain 2"/>
    <property type="match status" value="1"/>
</dbReference>
<evidence type="ECO:0000256" key="4">
    <source>
        <dbReference type="RuleBase" id="RU361117"/>
    </source>
</evidence>